<dbReference type="Proteomes" id="UP000028725">
    <property type="component" value="Unassembled WGS sequence"/>
</dbReference>
<dbReference type="PATRIC" id="fig|394096.3.peg.3783"/>
<dbReference type="RefSeq" id="WP_044189329.1">
    <property type="nucleotide sequence ID" value="NZ_JMCB01000006.1"/>
</dbReference>
<protein>
    <submittedName>
        <fullName evidence="1">Uncharacterized protein</fullName>
    </submittedName>
</protein>
<gene>
    <name evidence="1" type="ORF">DB31_7743</name>
</gene>
<dbReference type="Gene3D" id="2.120.10.80">
    <property type="entry name" value="Kelch-type beta propeller"/>
    <property type="match status" value="1"/>
</dbReference>
<keyword evidence="2" id="KW-1185">Reference proteome</keyword>
<evidence type="ECO:0000313" key="1">
    <source>
        <dbReference type="EMBL" id="KFE68506.1"/>
    </source>
</evidence>
<comment type="caution">
    <text evidence="1">The sequence shown here is derived from an EMBL/GenBank/DDBJ whole genome shotgun (WGS) entry which is preliminary data.</text>
</comment>
<dbReference type="EMBL" id="JMCB01000006">
    <property type="protein sequence ID" value="KFE68506.1"/>
    <property type="molecule type" value="Genomic_DNA"/>
</dbReference>
<proteinExistence type="predicted"/>
<dbReference type="SUPFAM" id="SSF117281">
    <property type="entry name" value="Kelch motif"/>
    <property type="match status" value="1"/>
</dbReference>
<reference evidence="1 2" key="1">
    <citation type="submission" date="2014-04" db="EMBL/GenBank/DDBJ databases">
        <title>Genome assembly of Hyalangium minutum DSM 14724.</title>
        <authorList>
            <person name="Sharma G."/>
            <person name="Subramanian S."/>
        </authorList>
    </citation>
    <scope>NUCLEOTIDE SEQUENCE [LARGE SCALE GENOMIC DNA]</scope>
    <source>
        <strain evidence="1 2">DSM 14724</strain>
    </source>
</reference>
<evidence type="ECO:0000313" key="2">
    <source>
        <dbReference type="Proteomes" id="UP000028725"/>
    </source>
</evidence>
<dbReference type="InterPro" id="IPR015915">
    <property type="entry name" value="Kelch-typ_b-propeller"/>
</dbReference>
<accession>A0A085WLE3</accession>
<dbReference type="AlphaFoldDB" id="A0A085WLE3"/>
<organism evidence="1 2">
    <name type="scientific">Hyalangium minutum</name>
    <dbReference type="NCBI Taxonomy" id="394096"/>
    <lineage>
        <taxon>Bacteria</taxon>
        <taxon>Pseudomonadati</taxon>
        <taxon>Myxococcota</taxon>
        <taxon>Myxococcia</taxon>
        <taxon>Myxococcales</taxon>
        <taxon>Cystobacterineae</taxon>
        <taxon>Archangiaceae</taxon>
        <taxon>Hyalangium</taxon>
    </lineage>
</organism>
<dbReference type="OrthoDB" id="5491466at2"/>
<name>A0A085WLE3_9BACT</name>
<sequence length="525" mass="52927">MNPRSRSLWLLLLLLGPLLACESTRGGVHVVVEGSLAPGTDFDRLSVVAFQGSTTTPLALATLEGAELHLPATFNFESGPATPAGTLISVRATAELAGVVRSSASGEATLTEKGGATLTLTLPPLPSPPDAGMATEVCDNGLDDDGDGLRDCADPACEAQRCQPGGLTCSGGVCTCPSGQVGTPVVRQGFSRRGLPIAVVPGTGPLAEALVVAGGRDSLGRPSPALEVYFTASSRLSSRSLAVERAEASVVALKDGGVGVLGGVRTSNVPEPSLEWLELDGGTTRLPFFPVLTARGAAAGPLGDDVVLAGGALAPSQEGTSEQSNLAVRVTPATGAQQVLGRLSIPCPSGGAPLGDAFLLAGGCAGSGATARTDVISPSGALGVGPSLPAAFEAPAVVGLSGGRALVVGGFEQADTVRVPSARAFLFETSGSVVRVRELRPMEMPRSAPRATRAGNGWVYIEDGNGAPGVWFDPASERFTPAAPLPLRRNHALTGGAGAQVYFVGGSGTDGGLEDTLLELELRCF</sequence>